<name>A0A9X3SQA8_9ACTN</name>
<feature type="transmembrane region" description="Helical" evidence="1">
    <location>
        <begin position="28"/>
        <end position="49"/>
    </location>
</feature>
<comment type="caution">
    <text evidence="3">The sequence shown here is derived from an EMBL/GenBank/DDBJ whole genome shotgun (WGS) entry which is preliminary data.</text>
</comment>
<proteinExistence type="predicted"/>
<dbReference type="AlphaFoldDB" id="A0A9X3SQA8"/>
<feature type="domain" description="CAAX prenyl protease 2/Lysostaphin resistance protein A-like" evidence="2">
    <location>
        <begin position="106"/>
        <end position="195"/>
    </location>
</feature>
<keyword evidence="3" id="KW-0645">Protease</keyword>
<keyword evidence="1" id="KW-0472">Membrane</keyword>
<feature type="transmembrane region" description="Helical" evidence="1">
    <location>
        <begin position="70"/>
        <end position="90"/>
    </location>
</feature>
<gene>
    <name evidence="3" type="ORF">LG943_19525</name>
</gene>
<accession>A0A9X3SQA8</accession>
<feature type="transmembrane region" description="Helical" evidence="1">
    <location>
        <begin position="135"/>
        <end position="153"/>
    </location>
</feature>
<feature type="transmembrane region" description="Helical" evidence="1">
    <location>
        <begin position="191"/>
        <end position="214"/>
    </location>
</feature>
<dbReference type="GO" id="GO:0004175">
    <property type="term" value="F:endopeptidase activity"/>
    <property type="evidence" value="ECO:0007669"/>
    <property type="project" value="UniProtKB-ARBA"/>
</dbReference>
<reference evidence="3" key="1">
    <citation type="submission" date="2021-10" db="EMBL/GenBank/DDBJ databases">
        <title>Streptomonospora sp. nov., isolated from mangrove soil.</title>
        <authorList>
            <person name="Chen X."/>
            <person name="Ge X."/>
            <person name="Liu W."/>
        </authorList>
    </citation>
    <scope>NUCLEOTIDE SEQUENCE</scope>
    <source>
        <strain evidence="3">S1-112</strain>
    </source>
</reference>
<feature type="transmembrane region" description="Helical" evidence="1">
    <location>
        <begin position="102"/>
        <end position="123"/>
    </location>
</feature>
<keyword evidence="1" id="KW-0812">Transmembrane</keyword>
<evidence type="ECO:0000313" key="3">
    <source>
        <dbReference type="EMBL" id="MDA0566486.1"/>
    </source>
</evidence>
<dbReference type="Proteomes" id="UP001140076">
    <property type="component" value="Unassembled WGS sequence"/>
</dbReference>
<protein>
    <submittedName>
        <fullName evidence="3">CPBP family intramembrane metalloprotease</fullName>
    </submittedName>
</protein>
<feature type="transmembrane region" description="Helical" evidence="1">
    <location>
        <begin position="234"/>
        <end position="253"/>
    </location>
</feature>
<dbReference type="InterPro" id="IPR003675">
    <property type="entry name" value="Rce1/LyrA-like_dom"/>
</dbReference>
<keyword evidence="4" id="KW-1185">Reference proteome</keyword>
<dbReference type="Pfam" id="PF02517">
    <property type="entry name" value="Rce1-like"/>
    <property type="match status" value="1"/>
</dbReference>
<sequence>MRLVWQLLAVAAVGIIGSQVAMAFEGNAWATLVVGLLASALTLLAYWWVVRLTERRTVTEVVGKGSVRGLLIGTVAGFALFAMVIVNIFFLGHYQVNGLGTVLGAIGLFGFMAAAAVTEEVLFRGVLFRIMEGWWGTWIALVVPSLLFALAHVPNPGATVVGIGAVFIAGTMFSAAYAATRSLWLPIGLHFGWNYAASAVFSTEVSGAGTPTGLLDTTITGPAMLTGGSFGPEASPYSIAFCLLTTLVFLWLAHRRGRLVPLRKDAKRVESGSTLPQ</sequence>
<dbReference type="PANTHER" id="PTHR39430">
    <property type="entry name" value="MEMBRANE-ASSOCIATED PROTEASE-RELATED"/>
    <property type="match status" value="1"/>
</dbReference>
<dbReference type="RefSeq" id="WP_270073744.1">
    <property type="nucleotide sequence ID" value="NZ_JAJAQC010000037.1"/>
</dbReference>
<keyword evidence="3" id="KW-0378">Hydrolase</keyword>
<feature type="transmembrane region" description="Helical" evidence="1">
    <location>
        <begin position="159"/>
        <end position="179"/>
    </location>
</feature>
<organism evidence="3 4">
    <name type="scientific">Streptomonospora mangrovi</name>
    <dbReference type="NCBI Taxonomy" id="2883123"/>
    <lineage>
        <taxon>Bacteria</taxon>
        <taxon>Bacillati</taxon>
        <taxon>Actinomycetota</taxon>
        <taxon>Actinomycetes</taxon>
        <taxon>Streptosporangiales</taxon>
        <taxon>Nocardiopsidaceae</taxon>
        <taxon>Streptomonospora</taxon>
    </lineage>
</organism>
<evidence type="ECO:0000259" key="2">
    <source>
        <dbReference type="Pfam" id="PF02517"/>
    </source>
</evidence>
<dbReference type="EMBL" id="JAJAQC010000037">
    <property type="protein sequence ID" value="MDA0566486.1"/>
    <property type="molecule type" value="Genomic_DNA"/>
</dbReference>
<keyword evidence="1" id="KW-1133">Transmembrane helix</keyword>
<evidence type="ECO:0000256" key="1">
    <source>
        <dbReference type="SAM" id="Phobius"/>
    </source>
</evidence>
<dbReference type="GO" id="GO:0008237">
    <property type="term" value="F:metallopeptidase activity"/>
    <property type="evidence" value="ECO:0007669"/>
    <property type="project" value="UniProtKB-KW"/>
</dbReference>
<keyword evidence="3" id="KW-0482">Metalloprotease</keyword>
<evidence type="ECO:0000313" key="4">
    <source>
        <dbReference type="Proteomes" id="UP001140076"/>
    </source>
</evidence>
<dbReference type="PANTHER" id="PTHR39430:SF1">
    <property type="entry name" value="PROTEASE"/>
    <property type="match status" value="1"/>
</dbReference>
<dbReference type="GO" id="GO:0080120">
    <property type="term" value="P:CAAX-box protein maturation"/>
    <property type="evidence" value="ECO:0007669"/>
    <property type="project" value="UniProtKB-ARBA"/>
</dbReference>